<feature type="compositionally biased region" description="Low complexity" evidence="1">
    <location>
        <begin position="145"/>
        <end position="158"/>
    </location>
</feature>
<organism evidence="3 4">
    <name type="scientific">Micromonospora pattaloongensis</name>
    <dbReference type="NCBI Taxonomy" id="405436"/>
    <lineage>
        <taxon>Bacteria</taxon>
        <taxon>Bacillati</taxon>
        <taxon>Actinomycetota</taxon>
        <taxon>Actinomycetes</taxon>
        <taxon>Micromonosporales</taxon>
        <taxon>Micromonosporaceae</taxon>
        <taxon>Micromonospora</taxon>
    </lineage>
</organism>
<evidence type="ECO:0000313" key="3">
    <source>
        <dbReference type="EMBL" id="SDY18572.1"/>
    </source>
</evidence>
<name>A0A1H3HT09_9ACTN</name>
<feature type="compositionally biased region" description="Polar residues" evidence="1">
    <location>
        <begin position="290"/>
        <end position="300"/>
    </location>
</feature>
<dbReference type="STRING" id="405436.SAMN05444365_101976"/>
<evidence type="ECO:0000256" key="2">
    <source>
        <dbReference type="SAM" id="Phobius"/>
    </source>
</evidence>
<reference evidence="4" key="1">
    <citation type="submission" date="2016-10" db="EMBL/GenBank/DDBJ databases">
        <authorList>
            <person name="Varghese N."/>
            <person name="Submissions S."/>
        </authorList>
    </citation>
    <scope>NUCLEOTIDE SEQUENCE [LARGE SCALE GENOMIC DNA]</scope>
    <source>
        <strain evidence="4">DSM 45245</strain>
    </source>
</reference>
<keyword evidence="4" id="KW-1185">Reference proteome</keyword>
<gene>
    <name evidence="3" type="ORF">SAMN05444365_101976</name>
</gene>
<keyword evidence="2" id="KW-1133">Transmembrane helix</keyword>
<dbReference type="EMBL" id="FNPH01000001">
    <property type="protein sequence ID" value="SDY18572.1"/>
    <property type="molecule type" value="Genomic_DNA"/>
</dbReference>
<dbReference type="Proteomes" id="UP000242415">
    <property type="component" value="Unassembled WGS sequence"/>
</dbReference>
<evidence type="ECO:0000256" key="1">
    <source>
        <dbReference type="SAM" id="MobiDB-lite"/>
    </source>
</evidence>
<sequence length="485" mass="51507">MDYRDWGYGDRAPYERRPGSSWAGDGAGRSADDPSGTSWDLRPRPGLGAADLTDTDFDDAYWTPPSSAASSPAAPTSAAPTPSSAIPGQRGTGRHRDDSDEGYPVSDPISSSPVSSRPTSSPVSSGSFTSSSPVSSGSYGTRPISGGSVSAGPASSGPVSGGGWRPASPGRSWDRPAEPADWQRTPESDRWERSDDTGEWVRSAHTGTWRNPHAHSWSEPAVSDDWQRDAHPRDWRDDTSAGEWRRDAHTGQFDRVTDDAGWGVEGNTGEWDRSERTRRGRPAVAEPADSWQTSGDTFWSGTRLAGDDPRWVETPPSAPRSPAVAYPPQRSVRPAPPRTRTVRPTPATARPAYRPPVRRGRGNRLDEELLDFDPGGHVATLLYTALWYAVPVLFFALWLLTLDNTPPPPGCVTDVLGGGCQSERAEAIASLIGGAPPFGAAFAASLVVAVVLRWASGTWRAASVGLASAVVGGGLSTVLFSAVTG</sequence>
<feature type="transmembrane region" description="Helical" evidence="2">
    <location>
        <begin position="464"/>
        <end position="483"/>
    </location>
</feature>
<feature type="transmembrane region" description="Helical" evidence="2">
    <location>
        <begin position="381"/>
        <end position="400"/>
    </location>
</feature>
<accession>A0A1H3HT09</accession>
<keyword evidence="2" id="KW-0472">Membrane</keyword>
<feature type="transmembrane region" description="Helical" evidence="2">
    <location>
        <begin position="427"/>
        <end position="452"/>
    </location>
</feature>
<keyword evidence="2" id="KW-0812">Transmembrane</keyword>
<feature type="compositionally biased region" description="Low complexity" evidence="1">
    <location>
        <begin position="63"/>
        <end position="85"/>
    </location>
</feature>
<feature type="compositionally biased region" description="Basic and acidic residues" evidence="1">
    <location>
        <begin position="184"/>
        <end position="196"/>
    </location>
</feature>
<feature type="compositionally biased region" description="Low complexity" evidence="1">
    <location>
        <begin position="338"/>
        <end position="352"/>
    </location>
</feature>
<feature type="compositionally biased region" description="Basic and acidic residues" evidence="1">
    <location>
        <begin position="225"/>
        <end position="249"/>
    </location>
</feature>
<feature type="compositionally biased region" description="Low complexity" evidence="1">
    <location>
        <begin position="104"/>
        <end position="138"/>
    </location>
</feature>
<protein>
    <submittedName>
        <fullName evidence="3">Uncharacterized protein</fullName>
    </submittedName>
</protein>
<evidence type="ECO:0000313" key="4">
    <source>
        <dbReference type="Proteomes" id="UP000242415"/>
    </source>
</evidence>
<dbReference type="AlphaFoldDB" id="A0A1H3HT09"/>
<feature type="region of interest" description="Disordered" evidence="1">
    <location>
        <begin position="1"/>
        <end position="360"/>
    </location>
</feature>
<feature type="compositionally biased region" description="Basic and acidic residues" evidence="1">
    <location>
        <begin position="1"/>
        <end position="18"/>
    </location>
</feature>
<proteinExistence type="predicted"/>